<evidence type="ECO:0000313" key="1">
    <source>
        <dbReference type="EMBL" id="MEJ8822253.1"/>
    </source>
</evidence>
<organism evidence="1 2">
    <name type="scientific">Variovorax humicola</name>
    <dbReference type="NCBI Taxonomy" id="1769758"/>
    <lineage>
        <taxon>Bacteria</taxon>
        <taxon>Pseudomonadati</taxon>
        <taxon>Pseudomonadota</taxon>
        <taxon>Betaproteobacteria</taxon>
        <taxon>Burkholderiales</taxon>
        <taxon>Comamonadaceae</taxon>
        <taxon>Variovorax</taxon>
    </lineage>
</organism>
<keyword evidence="2" id="KW-1185">Reference proteome</keyword>
<dbReference type="InterPro" id="IPR034660">
    <property type="entry name" value="DinB/YfiT-like"/>
</dbReference>
<dbReference type="Proteomes" id="UP001363010">
    <property type="component" value="Unassembled WGS sequence"/>
</dbReference>
<dbReference type="SUPFAM" id="SSF109854">
    <property type="entry name" value="DinB/YfiT-like putative metalloenzymes"/>
    <property type="match status" value="1"/>
</dbReference>
<dbReference type="PANTHER" id="PTHR36922">
    <property type="entry name" value="BLL2446 PROTEIN"/>
    <property type="match status" value="1"/>
</dbReference>
<evidence type="ECO:0000313" key="2">
    <source>
        <dbReference type="Proteomes" id="UP001363010"/>
    </source>
</evidence>
<dbReference type="RefSeq" id="WP_340363302.1">
    <property type="nucleotide sequence ID" value="NZ_JBBKZV010000004.1"/>
</dbReference>
<dbReference type="Pfam" id="PF09351">
    <property type="entry name" value="DUF1993"/>
    <property type="match status" value="1"/>
</dbReference>
<sequence>MLISMYDASVTVFLHNLNQLSHLLDKGLEHAKANGIDPATLVEARLAPDMLPLSKQVQIASDTAKLAAARLTGIAAPSYEDNESTFEELQARIAKTREWLQGLARETFAASEERAVSFKAGPTELNFAGLGYLLHFAIPNFFFHVTTAYDILRHNGVPIGKRDYLGRA</sequence>
<proteinExistence type="predicted"/>
<comment type="caution">
    <text evidence="1">The sequence shown here is derived from an EMBL/GenBank/DDBJ whole genome shotgun (WGS) entry which is preliminary data.</text>
</comment>
<dbReference type="InterPro" id="IPR018531">
    <property type="entry name" value="DUF1993"/>
</dbReference>
<reference evidence="1 2" key="1">
    <citation type="submission" date="2024-03" db="EMBL/GenBank/DDBJ databases">
        <title>Novel species of the genus Variovorax.</title>
        <authorList>
            <person name="Liu Q."/>
            <person name="Xin Y.-H."/>
        </authorList>
    </citation>
    <scope>NUCLEOTIDE SEQUENCE [LARGE SCALE GENOMIC DNA]</scope>
    <source>
        <strain evidence="1 2">KACC 18501</strain>
    </source>
</reference>
<accession>A0ABU8VXB0</accession>
<dbReference type="Gene3D" id="1.20.120.450">
    <property type="entry name" value="dinb family like domain"/>
    <property type="match status" value="1"/>
</dbReference>
<protein>
    <submittedName>
        <fullName evidence="1">DUF1993 domain-containing protein</fullName>
    </submittedName>
</protein>
<gene>
    <name evidence="1" type="ORF">WKW80_09410</name>
</gene>
<name>A0ABU8VXB0_9BURK</name>
<dbReference type="PANTHER" id="PTHR36922:SF1">
    <property type="entry name" value="DUF1993 DOMAIN-CONTAINING PROTEIN"/>
    <property type="match status" value="1"/>
</dbReference>
<dbReference type="EMBL" id="JBBKZV010000004">
    <property type="protein sequence ID" value="MEJ8822253.1"/>
    <property type="molecule type" value="Genomic_DNA"/>
</dbReference>